<keyword evidence="1 2" id="KW-0238">DNA-binding</keyword>
<dbReference type="Gene3D" id="1.10.357.10">
    <property type="entry name" value="Tetracycline Repressor, domain 2"/>
    <property type="match status" value="1"/>
</dbReference>
<keyword evidence="5" id="KW-1185">Reference proteome</keyword>
<accession>A0ABY0C8C8</accession>
<feature type="domain" description="HTH tetR-type" evidence="3">
    <location>
        <begin position="33"/>
        <end position="93"/>
    </location>
</feature>
<dbReference type="PRINTS" id="PR00455">
    <property type="entry name" value="HTHTETR"/>
</dbReference>
<dbReference type="PANTHER" id="PTHR30055:SF200">
    <property type="entry name" value="HTH-TYPE TRANSCRIPTIONAL REPRESSOR BDCR"/>
    <property type="match status" value="1"/>
</dbReference>
<evidence type="ECO:0000259" key="3">
    <source>
        <dbReference type="PROSITE" id="PS50977"/>
    </source>
</evidence>
<dbReference type="InterPro" id="IPR001647">
    <property type="entry name" value="HTH_TetR"/>
</dbReference>
<dbReference type="PROSITE" id="PS50977">
    <property type="entry name" value="HTH_TETR_2"/>
    <property type="match status" value="1"/>
</dbReference>
<dbReference type="InterPro" id="IPR050109">
    <property type="entry name" value="HTH-type_TetR-like_transc_reg"/>
</dbReference>
<sequence length="213" mass="23405">MSRPLIERHCKRAGSPFSAGRRVVDESPSRPESSARRRILDAASSLFYTLGVRSVSADRVISESAVSKVTFYRHFPTKDDLVLAYVEETASAERAQYEEARSRLDDAALWGWYVASVVDAGCLPGFRGCPFINAAVEYPEATHVVRLAVARHREWVQGELEALATRLGAVDPRCAAQEIYMLRDGALVLAALDGASERIAPVLDEAGRRLLSV</sequence>
<dbReference type="EMBL" id="RZGY01000001">
    <property type="protein sequence ID" value="RUQ86235.1"/>
    <property type="molecule type" value="Genomic_DNA"/>
</dbReference>
<dbReference type="PANTHER" id="PTHR30055">
    <property type="entry name" value="HTH-TYPE TRANSCRIPTIONAL REGULATOR RUTR"/>
    <property type="match status" value="1"/>
</dbReference>
<gene>
    <name evidence="4" type="ORF">ELQ93_04340</name>
</gene>
<dbReference type="Proteomes" id="UP000268291">
    <property type="component" value="Unassembled WGS sequence"/>
</dbReference>
<reference evidence="4 5" key="1">
    <citation type="submission" date="2018-12" db="EMBL/GenBank/DDBJ databases">
        <authorList>
            <person name="hu s."/>
            <person name="Xu Y."/>
            <person name="Xu B."/>
            <person name="Li F."/>
        </authorList>
    </citation>
    <scope>NUCLEOTIDE SEQUENCE [LARGE SCALE GENOMIC DNA]</scope>
    <source>
        <strain evidence="4 5">KSW2-17</strain>
    </source>
</reference>
<feature type="DNA-binding region" description="H-T-H motif" evidence="2">
    <location>
        <begin position="56"/>
        <end position="75"/>
    </location>
</feature>
<dbReference type="SUPFAM" id="SSF46689">
    <property type="entry name" value="Homeodomain-like"/>
    <property type="match status" value="1"/>
</dbReference>
<dbReference type="Pfam" id="PF00440">
    <property type="entry name" value="TetR_N"/>
    <property type="match status" value="1"/>
</dbReference>
<proteinExistence type="predicted"/>
<evidence type="ECO:0000256" key="1">
    <source>
        <dbReference type="ARBA" id="ARBA00023125"/>
    </source>
</evidence>
<dbReference type="SUPFAM" id="SSF48498">
    <property type="entry name" value="Tetracyclin repressor-like, C-terminal domain"/>
    <property type="match status" value="1"/>
</dbReference>
<dbReference type="InterPro" id="IPR009057">
    <property type="entry name" value="Homeodomain-like_sf"/>
</dbReference>
<dbReference type="InterPro" id="IPR036271">
    <property type="entry name" value="Tet_transcr_reg_TetR-rel_C_sf"/>
</dbReference>
<evidence type="ECO:0000313" key="5">
    <source>
        <dbReference type="Proteomes" id="UP000268291"/>
    </source>
</evidence>
<evidence type="ECO:0000256" key="2">
    <source>
        <dbReference type="PROSITE-ProRule" id="PRU00335"/>
    </source>
</evidence>
<protein>
    <submittedName>
        <fullName evidence="4">TetR/AcrR family transcriptional regulator</fullName>
    </submittedName>
</protein>
<name>A0ABY0C8C8_9MICO</name>
<evidence type="ECO:0000313" key="4">
    <source>
        <dbReference type="EMBL" id="RUQ86235.1"/>
    </source>
</evidence>
<organism evidence="4 5">
    <name type="scientific">Labedella gwakjiensis</name>
    <dbReference type="NCBI Taxonomy" id="390269"/>
    <lineage>
        <taxon>Bacteria</taxon>
        <taxon>Bacillati</taxon>
        <taxon>Actinomycetota</taxon>
        <taxon>Actinomycetes</taxon>
        <taxon>Micrococcales</taxon>
        <taxon>Microbacteriaceae</taxon>
        <taxon>Labedella</taxon>
    </lineage>
</organism>
<comment type="caution">
    <text evidence="4">The sequence shown here is derived from an EMBL/GenBank/DDBJ whole genome shotgun (WGS) entry which is preliminary data.</text>
</comment>